<name>A0ABT2H729_9MICO</name>
<dbReference type="PRINTS" id="PR00420">
    <property type="entry name" value="RNGMNOXGNASE"/>
</dbReference>
<organism evidence="4 5">
    <name type="scientific">Herbiconiux daphne</name>
    <dbReference type="NCBI Taxonomy" id="2970914"/>
    <lineage>
        <taxon>Bacteria</taxon>
        <taxon>Bacillati</taxon>
        <taxon>Actinomycetota</taxon>
        <taxon>Actinomycetes</taxon>
        <taxon>Micrococcales</taxon>
        <taxon>Microbacteriaceae</taxon>
        <taxon>Herbiconiux</taxon>
    </lineage>
</organism>
<sequence>MQELTSVAHTSRTVAVIGAGIGGAAAALALNKAGVDVQLYDQAPAFAEVGGTILIDSYTVGVLREMGVAEEVLAVTAPVDEVEMRHMNGEFILKSKIPDVTDLGVDVQGRTGFRELFGIQRSDLHAVLLRHLPDERTHTNKKLVRVLDQGSFVEAEFEDGTIIRPDVLIGADGIRSAVRRLLVDVEAESAGVVICRSLATADVLPDDWANDRMRRWQHKTDDGGSVNALFAPTRGGRYVGVDVSLYGGDQLLDLEVGNIVPLERLLSCFPDDADPVVLDALRASVVEIRAYPLRDLPEVQSWTSSRVALVGDAAHAMRPLLGQGANQAIQDAYELARCLADPIAVEEALNVYEEARAPFVKAIARAAREFRPDYVALLQGPPASGS</sequence>
<dbReference type="RefSeq" id="WP_259540775.1">
    <property type="nucleotide sequence ID" value="NZ_JANLCJ010000008.1"/>
</dbReference>
<feature type="domain" description="FAD-binding" evidence="3">
    <location>
        <begin position="13"/>
        <end position="366"/>
    </location>
</feature>
<gene>
    <name evidence="4" type="ORF">N1032_18565</name>
</gene>
<evidence type="ECO:0000313" key="5">
    <source>
        <dbReference type="Proteomes" id="UP001165586"/>
    </source>
</evidence>
<dbReference type="InterPro" id="IPR036188">
    <property type="entry name" value="FAD/NAD-bd_sf"/>
</dbReference>
<protein>
    <submittedName>
        <fullName evidence="4">FAD-dependent monooxygenase</fullName>
    </submittedName>
</protein>
<evidence type="ECO:0000259" key="3">
    <source>
        <dbReference type="Pfam" id="PF01494"/>
    </source>
</evidence>
<dbReference type="SUPFAM" id="SSF51905">
    <property type="entry name" value="FAD/NAD(P)-binding domain"/>
    <property type="match status" value="1"/>
</dbReference>
<evidence type="ECO:0000256" key="2">
    <source>
        <dbReference type="ARBA" id="ARBA00023033"/>
    </source>
</evidence>
<keyword evidence="2 4" id="KW-0503">Monooxygenase</keyword>
<dbReference type="PANTHER" id="PTHR13789:SF309">
    <property type="entry name" value="PUTATIVE (AFU_ORTHOLOGUE AFUA_6G14510)-RELATED"/>
    <property type="match status" value="1"/>
</dbReference>
<dbReference type="EMBL" id="JANLCJ010000008">
    <property type="protein sequence ID" value="MCS5735748.1"/>
    <property type="molecule type" value="Genomic_DNA"/>
</dbReference>
<dbReference type="PANTHER" id="PTHR13789">
    <property type="entry name" value="MONOOXYGENASE"/>
    <property type="match status" value="1"/>
</dbReference>
<evidence type="ECO:0000256" key="1">
    <source>
        <dbReference type="ARBA" id="ARBA00023002"/>
    </source>
</evidence>
<dbReference type="InterPro" id="IPR002938">
    <property type="entry name" value="FAD-bd"/>
</dbReference>
<evidence type="ECO:0000313" key="4">
    <source>
        <dbReference type="EMBL" id="MCS5735748.1"/>
    </source>
</evidence>
<dbReference type="Proteomes" id="UP001165586">
    <property type="component" value="Unassembled WGS sequence"/>
</dbReference>
<keyword evidence="5" id="KW-1185">Reference proteome</keyword>
<keyword evidence="1" id="KW-0560">Oxidoreductase</keyword>
<dbReference type="GO" id="GO:0004497">
    <property type="term" value="F:monooxygenase activity"/>
    <property type="evidence" value="ECO:0007669"/>
    <property type="project" value="UniProtKB-KW"/>
</dbReference>
<comment type="caution">
    <text evidence="4">The sequence shown here is derived from an EMBL/GenBank/DDBJ whole genome shotgun (WGS) entry which is preliminary data.</text>
</comment>
<dbReference type="Gene3D" id="3.50.50.60">
    <property type="entry name" value="FAD/NAD(P)-binding domain"/>
    <property type="match status" value="1"/>
</dbReference>
<accession>A0ABT2H729</accession>
<dbReference type="Pfam" id="PF01494">
    <property type="entry name" value="FAD_binding_3"/>
    <property type="match status" value="1"/>
</dbReference>
<reference evidence="4" key="1">
    <citation type="submission" date="2022-08" db="EMBL/GenBank/DDBJ databases">
        <authorList>
            <person name="Deng Y."/>
            <person name="Han X.-F."/>
            <person name="Zhang Y.-Q."/>
        </authorList>
    </citation>
    <scope>NUCLEOTIDE SEQUENCE</scope>
    <source>
        <strain evidence="4">CPCC 203386</strain>
    </source>
</reference>
<dbReference type="InterPro" id="IPR050493">
    <property type="entry name" value="FAD-dep_Monooxygenase_BioMet"/>
</dbReference>
<proteinExistence type="predicted"/>